<evidence type="ECO:0000313" key="2">
    <source>
        <dbReference type="Proteomes" id="UP000261764"/>
    </source>
</evidence>
<dbReference type="RefSeq" id="WP_343251203.1">
    <property type="nucleotide sequence ID" value="NZ_HG937516.1"/>
</dbReference>
<name>A0A292II66_9MOLU</name>
<accession>A0A292II66</accession>
<dbReference type="EMBL" id="HG937516">
    <property type="protein sequence ID" value="CDN40580.1"/>
    <property type="molecule type" value="Genomic_DNA"/>
</dbReference>
<evidence type="ECO:0000313" key="1">
    <source>
        <dbReference type="EMBL" id="CDN40580.1"/>
    </source>
</evidence>
<evidence type="ECO:0008006" key="3">
    <source>
        <dbReference type="Google" id="ProtNLM"/>
    </source>
</evidence>
<reference evidence="1 2" key="1">
    <citation type="journal article" date="2015" name="Clin. Infect. Dis.">
        <title>Genomic Investigations unmask Mycoplasma amphoriforme, a new respiratory pathogen.</title>
        <authorList>
            <person name="Gillespie S.H."/>
            <person name="Ling C.L."/>
            <person name="Oravcova K."/>
            <person name="Pinheiro M."/>
            <person name="Wells L."/>
            <person name="Bryant J.M."/>
            <person name="McHugh T.D."/>
            <person name="Bebear C."/>
            <person name="Webster D."/>
            <person name="Harris S.R."/>
            <person name="Seth-Smith H.M."/>
            <person name="Thomson N.R."/>
        </authorList>
    </citation>
    <scope>NUCLEOTIDE SEQUENCE [LARGE SCALE GENOMIC DNA]</scope>
    <source>
        <strain evidence="1 2">A39</strain>
    </source>
</reference>
<dbReference type="KEGG" id="mamp:MAMA39_04610"/>
<dbReference type="InterPro" id="IPR027417">
    <property type="entry name" value="P-loop_NTPase"/>
</dbReference>
<keyword evidence="2" id="KW-1185">Reference proteome</keyword>
<gene>
    <name evidence="1" type="ORF">MAMA39_04610</name>
</gene>
<proteinExistence type="predicted"/>
<protein>
    <recommendedName>
        <fullName evidence="3">ABC transporter domain-containing protein</fullName>
    </recommendedName>
</protein>
<dbReference type="Proteomes" id="UP000261764">
    <property type="component" value="Chromosome I"/>
</dbReference>
<organism evidence="1 2">
    <name type="scientific">Mycoplasma amphoriforme A39</name>
    <dbReference type="NCBI Taxonomy" id="572419"/>
    <lineage>
        <taxon>Bacteria</taxon>
        <taxon>Bacillati</taxon>
        <taxon>Mycoplasmatota</taxon>
        <taxon>Mollicutes</taxon>
        <taxon>Mycoplasmataceae</taxon>
        <taxon>Mycoplasma</taxon>
    </lineage>
</organism>
<dbReference type="AlphaFoldDB" id="A0A292II66"/>
<dbReference type="SUPFAM" id="SSF52540">
    <property type="entry name" value="P-loop containing nucleoside triphosphate hydrolases"/>
    <property type="match status" value="1"/>
</dbReference>
<sequence length="308" mass="36174">MKKTIAKVWSTLKKIITFLKEKRFLAKPKQIKTPGLIRIHKIEKSWSQNTEINTNHVPFAVDEAFKKEGIIINFEQISSCLKWSWKSFLKPKRLFKNISLKIYETNQIALLSNDIHRVFELAHILDDKQPYLIHKKLVKPSAKTKINKIKRKLTYEASLTGFNTVSDLINYVINLAENRITKSQLSVLVTTFGLELNLLDHPYQLDLNTTLKLKILLKLLLAKRLCVLDEIWYRIPIKHRQYLLNIIDWYVKTNRICLVLCSNVDEEIQLLTNRIILIGEEKILVDLTLSRYLKIYRNVDNLLTKILI</sequence>